<reference evidence="1 2" key="1">
    <citation type="journal article" date="2024" name="BMC Genomics">
        <title>De novo assembly and annotation of Popillia japonica's genome with initial clues to its potential as an invasive pest.</title>
        <authorList>
            <person name="Cucini C."/>
            <person name="Boschi S."/>
            <person name="Funari R."/>
            <person name="Cardaioli E."/>
            <person name="Iannotti N."/>
            <person name="Marturano G."/>
            <person name="Paoli F."/>
            <person name="Bruttini M."/>
            <person name="Carapelli A."/>
            <person name="Frati F."/>
            <person name="Nardi F."/>
        </authorList>
    </citation>
    <scope>NUCLEOTIDE SEQUENCE [LARGE SCALE GENOMIC DNA]</scope>
    <source>
        <strain evidence="1">DMR45628</strain>
    </source>
</reference>
<gene>
    <name evidence="1" type="ORF">QE152_g26501</name>
</gene>
<comment type="caution">
    <text evidence="1">The sequence shown here is derived from an EMBL/GenBank/DDBJ whole genome shotgun (WGS) entry which is preliminary data.</text>
</comment>
<evidence type="ECO:0000313" key="2">
    <source>
        <dbReference type="Proteomes" id="UP001458880"/>
    </source>
</evidence>
<accession>A0AAW1JZC7</accession>
<sequence>MVQEISNVSFGREKAIKIPFYISCYMSTAICSVNADKETCLYRSQPLLFFVKANNTEEFNLKSIKAVQNARVRFSNMTEEFNLKSIKAVQNARVRFSNMLRRNHIKKESIPFKRNMCFAGKTHSFGTYSLTVGNINTRDCHPQLETSIQEIAIHNLYDQRLKKIL</sequence>
<dbReference type="Proteomes" id="UP001458880">
    <property type="component" value="Unassembled WGS sequence"/>
</dbReference>
<proteinExistence type="predicted"/>
<dbReference type="EMBL" id="JASPKY010000305">
    <property type="protein sequence ID" value="KAK9709640.1"/>
    <property type="molecule type" value="Genomic_DNA"/>
</dbReference>
<evidence type="ECO:0000313" key="1">
    <source>
        <dbReference type="EMBL" id="KAK9709640.1"/>
    </source>
</evidence>
<name>A0AAW1JZC7_POPJA</name>
<organism evidence="1 2">
    <name type="scientific">Popillia japonica</name>
    <name type="common">Japanese beetle</name>
    <dbReference type="NCBI Taxonomy" id="7064"/>
    <lineage>
        <taxon>Eukaryota</taxon>
        <taxon>Metazoa</taxon>
        <taxon>Ecdysozoa</taxon>
        <taxon>Arthropoda</taxon>
        <taxon>Hexapoda</taxon>
        <taxon>Insecta</taxon>
        <taxon>Pterygota</taxon>
        <taxon>Neoptera</taxon>
        <taxon>Endopterygota</taxon>
        <taxon>Coleoptera</taxon>
        <taxon>Polyphaga</taxon>
        <taxon>Scarabaeiformia</taxon>
        <taxon>Scarabaeidae</taxon>
        <taxon>Rutelinae</taxon>
        <taxon>Popillia</taxon>
    </lineage>
</organism>
<dbReference type="AlphaFoldDB" id="A0AAW1JZC7"/>
<keyword evidence="2" id="KW-1185">Reference proteome</keyword>
<protein>
    <submittedName>
        <fullName evidence="1">Uncharacterized protein</fullName>
    </submittedName>
</protein>